<organism evidence="10 11">
    <name type="scientific">Candidatus Eubacterium faecale</name>
    <dbReference type="NCBI Taxonomy" id="2838568"/>
    <lineage>
        <taxon>Bacteria</taxon>
        <taxon>Bacillati</taxon>
        <taxon>Bacillota</taxon>
        <taxon>Clostridia</taxon>
        <taxon>Eubacteriales</taxon>
        <taxon>Eubacteriaceae</taxon>
        <taxon>Eubacterium</taxon>
    </lineage>
</organism>
<dbReference type="Pfam" id="PF02308">
    <property type="entry name" value="MgtC"/>
    <property type="match status" value="1"/>
</dbReference>
<evidence type="ECO:0000313" key="10">
    <source>
        <dbReference type="EMBL" id="HJB74776.1"/>
    </source>
</evidence>
<comment type="caution">
    <text evidence="10">The sequence shown here is derived from an EMBL/GenBank/DDBJ whole genome shotgun (WGS) entry which is preliminary data.</text>
</comment>
<evidence type="ECO:0000256" key="2">
    <source>
        <dbReference type="ARBA" id="ARBA00009298"/>
    </source>
</evidence>
<dbReference type="PRINTS" id="PR01837">
    <property type="entry name" value="MGTCSAPBPROT"/>
</dbReference>
<keyword evidence="4 7" id="KW-0812">Transmembrane</keyword>
<gene>
    <name evidence="10" type="ORF">IAA37_03785</name>
</gene>
<comment type="subcellular location">
    <subcellularLocation>
        <location evidence="1">Cell membrane</location>
        <topology evidence="1">Multi-pass membrane protein</topology>
    </subcellularLocation>
</comment>
<evidence type="ECO:0000313" key="11">
    <source>
        <dbReference type="Proteomes" id="UP000823877"/>
    </source>
</evidence>
<evidence type="ECO:0000256" key="1">
    <source>
        <dbReference type="ARBA" id="ARBA00004651"/>
    </source>
</evidence>
<comment type="similarity">
    <text evidence="2">Belongs to the MgtC/SapB family.</text>
</comment>
<evidence type="ECO:0000256" key="4">
    <source>
        <dbReference type="ARBA" id="ARBA00022692"/>
    </source>
</evidence>
<dbReference type="Pfam" id="PF21770">
    <property type="entry name" value="MgtC_SapB_C"/>
    <property type="match status" value="1"/>
</dbReference>
<dbReference type="AlphaFoldDB" id="A0A9D2S9E5"/>
<protein>
    <submittedName>
        <fullName evidence="10">MgtC/SapB family protein</fullName>
    </submittedName>
</protein>
<feature type="domain" description="MgtC/SapB/SrpB/YhiD N-terminal" evidence="8">
    <location>
        <begin position="14"/>
        <end position="136"/>
    </location>
</feature>
<dbReference type="Proteomes" id="UP000823877">
    <property type="component" value="Unassembled WGS sequence"/>
</dbReference>
<feature type="transmembrane region" description="Helical" evidence="7">
    <location>
        <begin position="114"/>
        <end position="131"/>
    </location>
</feature>
<dbReference type="PANTHER" id="PTHR33778:SF3">
    <property type="entry name" value="PROTEIN MGTC"/>
    <property type="match status" value="1"/>
</dbReference>
<dbReference type="InterPro" id="IPR049177">
    <property type="entry name" value="MgtC_SapB_SrpB_YhiD_N"/>
</dbReference>
<proteinExistence type="inferred from homology"/>
<evidence type="ECO:0000256" key="7">
    <source>
        <dbReference type="SAM" id="Phobius"/>
    </source>
</evidence>
<keyword evidence="3" id="KW-1003">Cell membrane</keyword>
<dbReference type="EMBL" id="DWXN01000008">
    <property type="protein sequence ID" value="HJB74776.1"/>
    <property type="molecule type" value="Genomic_DNA"/>
</dbReference>
<dbReference type="InterPro" id="IPR003416">
    <property type="entry name" value="MgtC/SapB/SrpB/YhiD_fam"/>
</dbReference>
<feature type="transmembrane region" description="Helical" evidence="7">
    <location>
        <begin position="37"/>
        <end position="55"/>
    </location>
</feature>
<evidence type="ECO:0000256" key="5">
    <source>
        <dbReference type="ARBA" id="ARBA00022989"/>
    </source>
</evidence>
<reference evidence="10" key="1">
    <citation type="journal article" date="2021" name="PeerJ">
        <title>Extensive microbial diversity within the chicken gut microbiome revealed by metagenomics and culture.</title>
        <authorList>
            <person name="Gilroy R."/>
            <person name="Ravi A."/>
            <person name="Getino M."/>
            <person name="Pursley I."/>
            <person name="Horton D.L."/>
            <person name="Alikhan N.F."/>
            <person name="Baker D."/>
            <person name="Gharbi K."/>
            <person name="Hall N."/>
            <person name="Watson M."/>
            <person name="Adriaenssens E.M."/>
            <person name="Foster-Nyarko E."/>
            <person name="Jarju S."/>
            <person name="Secka A."/>
            <person name="Antonio M."/>
            <person name="Oren A."/>
            <person name="Chaudhuri R.R."/>
            <person name="La Ragione R."/>
            <person name="Hildebrand F."/>
            <person name="Pallen M.J."/>
        </authorList>
    </citation>
    <scope>NUCLEOTIDE SEQUENCE</scope>
    <source>
        <strain evidence="10">CHK188-16595</strain>
    </source>
</reference>
<evidence type="ECO:0000259" key="9">
    <source>
        <dbReference type="Pfam" id="PF21770"/>
    </source>
</evidence>
<feature type="domain" description="MgtC-like C-terminal" evidence="9">
    <location>
        <begin position="156"/>
        <end position="233"/>
    </location>
</feature>
<feature type="transmembrane region" description="Helical" evidence="7">
    <location>
        <begin position="6"/>
        <end position="25"/>
    </location>
</feature>
<keyword evidence="6 7" id="KW-0472">Membrane</keyword>
<sequence>MPAITTALGFTIRLLIAVGLGILIGAERQLTKHRTGIVTNVIVCVGSYAFTAFSYFANDGNTDVTRIAAQIVSGIGFLGAGVIISDGTKIKGINTAASIWSSASVGILCCLDKWWFAAIVAGAMVLAHLLIHPIAEFITKKQEYNKEKSDKQETFYRISIVCSEENADEIKKNIIEYFRELDDVLLRNLEMSDVDGGNVKVRAEISTKRKNNELVEHIITHVGKHEDIISTGWKHIT</sequence>
<dbReference type="InterPro" id="IPR048640">
    <property type="entry name" value="MgtC-like_C"/>
</dbReference>
<evidence type="ECO:0000259" key="8">
    <source>
        <dbReference type="Pfam" id="PF02308"/>
    </source>
</evidence>
<accession>A0A9D2S9E5</accession>
<keyword evidence="5 7" id="KW-1133">Transmembrane helix</keyword>
<reference evidence="10" key="2">
    <citation type="submission" date="2021-04" db="EMBL/GenBank/DDBJ databases">
        <authorList>
            <person name="Gilroy R."/>
        </authorList>
    </citation>
    <scope>NUCLEOTIDE SEQUENCE</scope>
    <source>
        <strain evidence="10">CHK188-16595</strain>
    </source>
</reference>
<dbReference type="GO" id="GO:0005886">
    <property type="term" value="C:plasma membrane"/>
    <property type="evidence" value="ECO:0007669"/>
    <property type="project" value="UniProtKB-SubCell"/>
</dbReference>
<dbReference type="Gene3D" id="3.30.70.260">
    <property type="match status" value="1"/>
</dbReference>
<evidence type="ECO:0000256" key="6">
    <source>
        <dbReference type="ARBA" id="ARBA00023136"/>
    </source>
</evidence>
<dbReference type="PANTHER" id="PTHR33778">
    <property type="entry name" value="PROTEIN MGTC"/>
    <property type="match status" value="1"/>
</dbReference>
<evidence type="ECO:0000256" key="3">
    <source>
        <dbReference type="ARBA" id="ARBA00022475"/>
    </source>
</evidence>
<feature type="transmembrane region" description="Helical" evidence="7">
    <location>
        <begin position="67"/>
        <end position="85"/>
    </location>
</feature>
<name>A0A9D2S9E5_9FIRM</name>